<evidence type="ECO:0000313" key="1">
    <source>
        <dbReference type="EMBL" id="MBO8429820.1"/>
    </source>
</evidence>
<dbReference type="AlphaFoldDB" id="A0A9D9DPJ0"/>
<dbReference type="EMBL" id="JADIND010000008">
    <property type="protein sequence ID" value="MBO8429820.1"/>
    <property type="molecule type" value="Genomic_DNA"/>
</dbReference>
<reference evidence="1" key="1">
    <citation type="submission" date="2020-10" db="EMBL/GenBank/DDBJ databases">
        <authorList>
            <person name="Gilroy R."/>
        </authorList>
    </citation>
    <scope>NUCLEOTIDE SEQUENCE</scope>
    <source>
        <strain evidence="1">10192</strain>
    </source>
</reference>
<proteinExistence type="predicted"/>
<sequence>MSLEINKLNGVNPFEKSGGIQAATQETKINSVFTHANQTSAAEGTAQNGENAYFTDAVQNGNVSLKKGFLNFGNSYNFKVGDDETLAKFSQKMGLSPEMVMDNIIGGGSDLNCKAPMGPDGGRYISVSEKDLAEATGKTPQELRDMFS</sequence>
<accession>A0A9D9DPJ0</accession>
<evidence type="ECO:0000313" key="2">
    <source>
        <dbReference type="Proteomes" id="UP000823632"/>
    </source>
</evidence>
<dbReference type="Proteomes" id="UP000823632">
    <property type="component" value="Unassembled WGS sequence"/>
</dbReference>
<gene>
    <name evidence="1" type="ORF">IAC76_00395</name>
</gene>
<organism evidence="1 2">
    <name type="scientific">Candidatus Scatousia excrementipullorum</name>
    <dbReference type="NCBI Taxonomy" id="2840936"/>
    <lineage>
        <taxon>Bacteria</taxon>
        <taxon>Candidatus Scatousia</taxon>
    </lineage>
</organism>
<comment type="caution">
    <text evidence="1">The sequence shown here is derived from an EMBL/GenBank/DDBJ whole genome shotgun (WGS) entry which is preliminary data.</text>
</comment>
<reference evidence="1" key="2">
    <citation type="journal article" date="2021" name="PeerJ">
        <title>Extensive microbial diversity within the chicken gut microbiome revealed by metagenomics and culture.</title>
        <authorList>
            <person name="Gilroy R."/>
            <person name="Ravi A."/>
            <person name="Getino M."/>
            <person name="Pursley I."/>
            <person name="Horton D.L."/>
            <person name="Alikhan N.F."/>
            <person name="Baker D."/>
            <person name="Gharbi K."/>
            <person name="Hall N."/>
            <person name="Watson M."/>
            <person name="Adriaenssens E.M."/>
            <person name="Foster-Nyarko E."/>
            <person name="Jarju S."/>
            <person name="Secka A."/>
            <person name="Antonio M."/>
            <person name="Oren A."/>
            <person name="Chaudhuri R.R."/>
            <person name="La Ragione R."/>
            <person name="Hildebrand F."/>
            <person name="Pallen M.J."/>
        </authorList>
    </citation>
    <scope>NUCLEOTIDE SEQUENCE</scope>
    <source>
        <strain evidence="1">10192</strain>
    </source>
</reference>
<protein>
    <submittedName>
        <fullName evidence="1">Uncharacterized protein</fullName>
    </submittedName>
</protein>
<name>A0A9D9DPJ0_9BACT</name>